<dbReference type="PANTHER" id="PTHR30055:SF183">
    <property type="entry name" value="NUCLEOID OCCLUSION FACTOR SLMA"/>
    <property type="match status" value="1"/>
</dbReference>
<feature type="domain" description="HTH tetR-type" evidence="4">
    <location>
        <begin position="7"/>
        <end position="67"/>
    </location>
</feature>
<dbReference type="InterPro" id="IPR036271">
    <property type="entry name" value="Tet_transcr_reg_TetR-rel_C_sf"/>
</dbReference>
<keyword evidence="6" id="KW-1185">Reference proteome</keyword>
<evidence type="ECO:0000259" key="4">
    <source>
        <dbReference type="PROSITE" id="PS50977"/>
    </source>
</evidence>
<dbReference type="PROSITE" id="PS50977">
    <property type="entry name" value="HTH_TETR_2"/>
    <property type="match status" value="1"/>
</dbReference>
<dbReference type="SUPFAM" id="SSF48498">
    <property type="entry name" value="Tetracyclin repressor-like, C-terminal domain"/>
    <property type="match status" value="1"/>
</dbReference>
<name>A0A1H6RN08_9GAMM</name>
<sequence>MTLTNNSKRRKELVAIAARLFFEQGYERTTVRILAEAMGIKSGSLFHHFTDKQAILCAVIESGMQSAMQIAHEALEGVQDPQDKLLALTKAHLSTLLTDRNAHVVALYEWRSLTPESLHHLVGLRDEYESLWRSVIQECIQADVLHGEESVVRHFALGALNWTVQWYDPQGQRTPDDLALALVNLLMDRTHFN</sequence>
<dbReference type="GO" id="GO:0003700">
    <property type="term" value="F:DNA-binding transcription factor activity"/>
    <property type="evidence" value="ECO:0007669"/>
    <property type="project" value="TreeGrafter"/>
</dbReference>
<dbReference type="PANTHER" id="PTHR30055">
    <property type="entry name" value="HTH-TYPE TRANSCRIPTIONAL REGULATOR RUTR"/>
    <property type="match status" value="1"/>
</dbReference>
<gene>
    <name evidence="5" type="ORF">SAMN05421831_104155</name>
</gene>
<dbReference type="PRINTS" id="PR00455">
    <property type="entry name" value="HTHTETR"/>
</dbReference>
<evidence type="ECO:0000313" key="6">
    <source>
        <dbReference type="Proteomes" id="UP000242999"/>
    </source>
</evidence>
<evidence type="ECO:0000313" key="5">
    <source>
        <dbReference type="EMBL" id="SEI57141.1"/>
    </source>
</evidence>
<protein>
    <submittedName>
        <fullName evidence="5">DNA-binding transcriptional regulator, AcrR family</fullName>
    </submittedName>
</protein>
<keyword evidence="2 3" id="KW-0238">DNA-binding</keyword>
<feature type="DNA-binding region" description="H-T-H motif" evidence="3">
    <location>
        <begin position="30"/>
        <end position="49"/>
    </location>
</feature>
<organism evidence="5 6">
    <name type="scientific">Allopseudospirillum japonicum</name>
    <dbReference type="NCBI Taxonomy" id="64971"/>
    <lineage>
        <taxon>Bacteria</taxon>
        <taxon>Pseudomonadati</taxon>
        <taxon>Pseudomonadota</taxon>
        <taxon>Gammaproteobacteria</taxon>
        <taxon>Oceanospirillales</taxon>
        <taxon>Oceanospirillaceae</taxon>
        <taxon>Allopseudospirillum</taxon>
    </lineage>
</organism>
<dbReference type="SUPFAM" id="SSF46689">
    <property type="entry name" value="Homeodomain-like"/>
    <property type="match status" value="1"/>
</dbReference>
<dbReference type="InterPro" id="IPR009057">
    <property type="entry name" value="Homeodomain-like_sf"/>
</dbReference>
<dbReference type="Pfam" id="PF17932">
    <property type="entry name" value="TetR_C_24"/>
    <property type="match status" value="1"/>
</dbReference>
<accession>A0A1H6RN08</accession>
<keyword evidence="1" id="KW-0175">Coiled coil</keyword>
<evidence type="ECO:0000256" key="2">
    <source>
        <dbReference type="ARBA" id="ARBA00023125"/>
    </source>
</evidence>
<proteinExistence type="predicted"/>
<dbReference type="InterPro" id="IPR001647">
    <property type="entry name" value="HTH_TetR"/>
</dbReference>
<dbReference type="InterPro" id="IPR050109">
    <property type="entry name" value="HTH-type_TetR-like_transc_reg"/>
</dbReference>
<dbReference type="Proteomes" id="UP000242999">
    <property type="component" value="Unassembled WGS sequence"/>
</dbReference>
<dbReference type="RefSeq" id="WP_093309026.1">
    <property type="nucleotide sequence ID" value="NZ_FNYH01000004.1"/>
</dbReference>
<reference evidence="6" key="1">
    <citation type="submission" date="2016-10" db="EMBL/GenBank/DDBJ databases">
        <authorList>
            <person name="Varghese N."/>
            <person name="Submissions S."/>
        </authorList>
    </citation>
    <scope>NUCLEOTIDE SEQUENCE [LARGE SCALE GENOMIC DNA]</scope>
    <source>
        <strain evidence="6">DSM 7165</strain>
    </source>
</reference>
<dbReference type="STRING" id="64971.SAMN05421831_104155"/>
<dbReference type="OrthoDB" id="5293556at2"/>
<dbReference type="EMBL" id="FNYH01000004">
    <property type="protein sequence ID" value="SEI57141.1"/>
    <property type="molecule type" value="Genomic_DNA"/>
</dbReference>
<dbReference type="GO" id="GO:0000976">
    <property type="term" value="F:transcription cis-regulatory region binding"/>
    <property type="evidence" value="ECO:0007669"/>
    <property type="project" value="TreeGrafter"/>
</dbReference>
<dbReference type="Pfam" id="PF00440">
    <property type="entry name" value="TetR_N"/>
    <property type="match status" value="1"/>
</dbReference>
<evidence type="ECO:0000256" key="3">
    <source>
        <dbReference type="PROSITE-ProRule" id="PRU00335"/>
    </source>
</evidence>
<dbReference type="Gene3D" id="1.10.357.10">
    <property type="entry name" value="Tetracycline Repressor, domain 2"/>
    <property type="match status" value="1"/>
</dbReference>
<dbReference type="AlphaFoldDB" id="A0A1H6RN08"/>
<dbReference type="InterPro" id="IPR041490">
    <property type="entry name" value="KstR2_TetR_C"/>
</dbReference>
<evidence type="ECO:0000256" key="1">
    <source>
        <dbReference type="ARBA" id="ARBA00023054"/>
    </source>
</evidence>